<accession>A0A1J1J3G5</accession>
<proteinExistence type="predicted"/>
<sequence>MNLKEKNEITKKDKETSDILEIKLFQLFQGVFHFVLLLDTSDDNNKKIFVSFHVLTSLGERKASEKVSANILHKKNINKTPLMALSEGHLEWMKLYSNSSCHFCPESQSGDFVTTSTLSTITVRYYVRLAIANNDEFINVKREAFGGEMRVKATQLVHDVCKYEAQHNNNIFY</sequence>
<gene>
    <name evidence="1" type="ORF">CLUMA_CG019667</name>
</gene>
<keyword evidence="2" id="KW-1185">Reference proteome</keyword>
<dbReference type="EMBL" id="CVRI01000067">
    <property type="protein sequence ID" value="CRL06474.1"/>
    <property type="molecule type" value="Genomic_DNA"/>
</dbReference>
<dbReference type="AlphaFoldDB" id="A0A1J1J3G5"/>
<reference evidence="1 2" key="1">
    <citation type="submission" date="2015-04" db="EMBL/GenBank/DDBJ databases">
        <authorList>
            <person name="Syromyatnikov M.Y."/>
            <person name="Popov V.N."/>
        </authorList>
    </citation>
    <scope>NUCLEOTIDE SEQUENCE [LARGE SCALE GENOMIC DNA]</scope>
</reference>
<evidence type="ECO:0000313" key="1">
    <source>
        <dbReference type="EMBL" id="CRL06474.1"/>
    </source>
</evidence>
<name>A0A1J1J3G5_9DIPT</name>
<organism evidence="1 2">
    <name type="scientific">Clunio marinus</name>
    <dbReference type="NCBI Taxonomy" id="568069"/>
    <lineage>
        <taxon>Eukaryota</taxon>
        <taxon>Metazoa</taxon>
        <taxon>Ecdysozoa</taxon>
        <taxon>Arthropoda</taxon>
        <taxon>Hexapoda</taxon>
        <taxon>Insecta</taxon>
        <taxon>Pterygota</taxon>
        <taxon>Neoptera</taxon>
        <taxon>Endopterygota</taxon>
        <taxon>Diptera</taxon>
        <taxon>Nematocera</taxon>
        <taxon>Chironomoidea</taxon>
        <taxon>Chironomidae</taxon>
        <taxon>Clunio</taxon>
    </lineage>
</organism>
<dbReference type="Proteomes" id="UP000183832">
    <property type="component" value="Unassembled WGS sequence"/>
</dbReference>
<protein>
    <submittedName>
        <fullName evidence="1">CLUMA_CG019667, isoform A</fullName>
    </submittedName>
</protein>
<evidence type="ECO:0000313" key="2">
    <source>
        <dbReference type="Proteomes" id="UP000183832"/>
    </source>
</evidence>